<dbReference type="RefSeq" id="WP_240984555.1">
    <property type="nucleotide sequence ID" value="NZ_CDGJ01000064.1"/>
</dbReference>
<evidence type="ECO:0000313" key="4">
    <source>
        <dbReference type="EMBL" id="CEJ07694.1"/>
    </source>
</evidence>
<evidence type="ECO:0000256" key="1">
    <source>
        <dbReference type="ARBA" id="ARBA00009981"/>
    </source>
</evidence>
<protein>
    <recommendedName>
        <fullName evidence="2">Antitoxin</fullName>
    </recommendedName>
</protein>
<keyword evidence="5" id="KW-1185">Reference proteome</keyword>
<dbReference type="Gene3D" id="3.40.1620.10">
    <property type="entry name" value="YefM-like domain"/>
    <property type="match status" value="1"/>
</dbReference>
<dbReference type="InterPro" id="IPR006442">
    <property type="entry name" value="Antitoxin_Phd/YefM"/>
</dbReference>
<comment type="function">
    <text evidence="2">Antitoxin component of a type II toxin-antitoxin (TA) system.</text>
</comment>
<dbReference type="NCBIfam" id="TIGR01552">
    <property type="entry name" value="phd_fam"/>
    <property type="match status" value="1"/>
</dbReference>
<dbReference type="EMBL" id="CDGJ01000064">
    <property type="protein sequence ID" value="CEJ07694.1"/>
    <property type="molecule type" value="Genomic_DNA"/>
</dbReference>
<dbReference type="Gene3D" id="1.10.1220.170">
    <property type="match status" value="1"/>
</dbReference>
<evidence type="ECO:0000313" key="3">
    <source>
        <dbReference type="EMBL" id="CAA7600971.1"/>
    </source>
</evidence>
<dbReference type="SUPFAM" id="SSF143120">
    <property type="entry name" value="YefM-like"/>
    <property type="match status" value="1"/>
</dbReference>
<dbReference type="Proteomes" id="UP001071230">
    <property type="component" value="Unassembled WGS sequence"/>
</dbReference>
<dbReference type="PANTHER" id="PTHR33713:SF6">
    <property type="entry name" value="ANTITOXIN YEFM"/>
    <property type="match status" value="1"/>
</dbReference>
<dbReference type="KEGG" id="aacx:DEACI_1624"/>
<dbReference type="PANTHER" id="PTHR33713">
    <property type="entry name" value="ANTITOXIN YAFN-RELATED"/>
    <property type="match status" value="1"/>
</dbReference>
<accession>A0A8S0WXH5</accession>
<dbReference type="Pfam" id="PF02604">
    <property type="entry name" value="PhdYeFM_antitox"/>
    <property type="match status" value="1"/>
</dbReference>
<evidence type="ECO:0000256" key="2">
    <source>
        <dbReference type="RuleBase" id="RU362080"/>
    </source>
</evidence>
<dbReference type="Proteomes" id="UP000836597">
    <property type="component" value="Chromosome"/>
</dbReference>
<organism evidence="3">
    <name type="scientific">Acididesulfobacillus acetoxydans</name>
    <dbReference type="NCBI Taxonomy" id="1561005"/>
    <lineage>
        <taxon>Bacteria</taxon>
        <taxon>Bacillati</taxon>
        <taxon>Bacillota</taxon>
        <taxon>Clostridia</taxon>
        <taxon>Eubacteriales</taxon>
        <taxon>Peptococcaceae</taxon>
        <taxon>Acididesulfobacillus</taxon>
    </lineage>
</organism>
<name>A0A8S0WXH5_9FIRM</name>
<reference evidence="4" key="1">
    <citation type="submission" date="2014-11" db="EMBL/GenBank/DDBJ databases">
        <authorList>
            <person name="Hornung B.V."/>
        </authorList>
    </citation>
    <scope>NUCLEOTIDE SEQUENCE</scope>
    <source>
        <strain evidence="4">INE</strain>
    </source>
</reference>
<dbReference type="InterPro" id="IPR036165">
    <property type="entry name" value="YefM-like_sf"/>
</dbReference>
<evidence type="ECO:0000313" key="5">
    <source>
        <dbReference type="Proteomes" id="UP001071230"/>
    </source>
</evidence>
<dbReference type="InterPro" id="IPR051405">
    <property type="entry name" value="phD/YefM_antitoxin"/>
</dbReference>
<proteinExistence type="inferred from homology"/>
<gene>
    <name evidence="3" type="ORF">DEACI_1624</name>
    <name evidence="4" type="ORF">DEACI_2160</name>
</gene>
<sequence>MLAVNYSTLRNDLKKFCDYANNDFETIIVTRKSGGNVVLLSEAEYNNLMENLYVRSDPEYYKKLLKSIEELKAREVVKADFLDE</sequence>
<dbReference type="AlphaFoldDB" id="A0A8S0WXH5"/>
<dbReference type="EMBL" id="LR746496">
    <property type="protein sequence ID" value="CAA7600971.1"/>
    <property type="molecule type" value="Genomic_DNA"/>
</dbReference>
<comment type="similarity">
    <text evidence="1 2">Belongs to the phD/YefM antitoxin family.</text>
</comment>
<reference evidence="3" key="2">
    <citation type="submission" date="2020-01" db="EMBL/GenBank/DDBJ databases">
        <authorList>
            <person name="Hornung B."/>
        </authorList>
    </citation>
    <scope>NUCLEOTIDE SEQUENCE</scope>
    <source>
        <strain evidence="3">PacBioINE</strain>
    </source>
</reference>